<evidence type="ECO:0000313" key="2">
    <source>
        <dbReference type="EMBL" id="GIQ64465.1"/>
    </source>
</evidence>
<organism evidence="2 3">
    <name type="scientific">Paenibacillus cisolokensis</name>
    <dbReference type="NCBI Taxonomy" id="1658519"/>
    <lineage>
        <taxon>Bacteria</taxon>
        <taxon>Bacillati</taxon>
        <taxon>Bacillota</taxon>
        <taxon>Bacilli</taxon>
        <taxon>Bacillales</taxon>
        <taxon>Paenibacillaceae</taxon>
        <taxon>Paenibacillus</taxon>
    </lineage>
</organism>
<evidence type="ECO:0000313" key="3">
    <source>
        <dbReference type="Proteomes" id="UP000680304"/>
    </source>
</evidence>
<reference evidence="2 3" key="1">
    <citation type="submission" date="2021-04" db="EMBL/GenBank/DDBJ databases">
        <title>Draft genome sequence of Paenibacillus cisolokensis, LC2-13A.</title>
        <authorList>
            <person name="Uke A."/>
            <person name="Chhe C."/>
            <person name="Baramee S."/>
            <person name="Kosugi A."/>
        </authorList>
    </citation>
    <scope>NUCLEOTIDE SEQUENCE [LARGE SCALE GENOMIC DNA]</scope>
    <source>
        <strain evidence="2 3">LC2-13A</strain>
    </source>
</reference>
<evidence type="ECO:0000256" key="1">
    <source>
        <dbReference type="SAM" id="MobiDB-lite"/>
    </source>
</evidence>
<comment type="caution">
    <text evidence="2">The sequence shown here is derived from an EMBL/GenBank/DDBJ whole genome shotgun (WGS) entry which is preliminary data.</text>
</comment>
<dbReference type="Proteomes" id="UP000680304">
    <property type="component" value="Unassembled WGS sequence"/>
</dbReference>
<protein>
    <submittedName>
        <fullName evidence="2">Uncharacterized protein</fullName>
    </submittedName>
</protein>
<accession>A0ABQ4N8E6</accession>
<gene>
    <name evidence="2" type="ORF">PACILC2_30330</name>
</gene>
<name>A0ABQ4N8E6_9BACL</name>
<feature type="region of interest" description="Disordered" evidence="1">
    <location>
        <begin position="34"/>
        <end position="53"/>
    </location>
</feature>
<keyword evidence="3" id="KW-1185">Reference proteome</keyword>
<dbReference type="EMBL" id="BOVJ01000096">
    <property type="protein sequence ID" value="GIQ64465.1"/>
    <property type="molecule type" value="Genomic_DNA"/>
</dbReference>
<proteinExistence type="predicted"/>
<sequence length="66" mass="7414">MQPGFPSLDRSRMRIVVFVNAVEQHYSLLHSAGQGRIASPRREAHDGQSMHSVTRESNIVSIVRIT</sequence>